<dbReference type="GO" id="GO:0003871">
    <property type="term" value="F:5-methyltetrahydropteroyltriglutamate-homocysteine S-methyltransferase activity"/>
    <property type="evidence" value="ECO:0007669"/>
    <property type="project" value="InterPro"/>
</dbReference>
<evidence type="ECO:0000313" key="3">
    <source>
        <dbReference type="Proteomes" id="UP000279259"/>
    </source>
</evidence>
<feature type="domain" description="Cobalamin-independent methionine synthase MetE C-terminal/archaeal" evidence="1">
    <location>
        <begin position="342"/>
        <end position="416"/>
    </location>
</feature>
<accession>A0A427XY27</accession>
<dbReference type="AlphaFoldDB" id="A0A427XY27"/>
<sequence length="440" mass="49557">MASRNPPFRAEHLGSLLRPAELLKTRGAFEAGKASAADLKAEEDKAVREIVNTQVELGYRAVSDGEYRRGVFWGTFFQTLEGMTEVQNPPLDIFRKYVPDVAGFLEKGGPGQSCLCTGKIRHTGKSSLVDEWLYTNSLLPADRRGEAKLTMISPVWYHLRYSEGKAYPPDVYGSEEEYFADIAKAYSTELGILYDAGVRNVQIDDPLFACHVLEFVIVVIGHGGCFRRRPRRQPRTMTACNRPVAPADSADFCSEKMIEGWDQDPTNSRTLDELLDLYIKCYNDSIAAHKDKMHFGLHICRGNFRGSRHFSEGGYDRIAIKLFQQLHVSTYYLEYDTPRAGGFAPLQHVPKDKNVILGVITSKFPNMEDKEEMRKRVYEAAEVMAKGTGQSREQALERIGVSPQCGFASHEEGNAIKYPDMINKLKLVREIADEIWPGQP</sequence>
<dbReference type="STRING" id="1890683.A0A427XY27"/>
<dbReference type="GO" id="GO:0009086">
    <property type="term" value="P:methionine biosynthetic process"/>
    <property type="evidence" value="ECO:0007669"/>
    <property type="project" value="InterPro"/>
</dbReference>
<dbReference type="InterPro" id="IPR038071">
    <property type="entry name" value="UROD/MetE-like_sf"/>
</dbReference>
<dbReference type="SUPFAM" id="SSF51726">
    <property type="entry name" value="UROD/MetE-like"/>
    <property type="match status" value="1"/>
</dbReference>
<evidence type="ECO:0000259" key="1">
    <source>
        <dbReference type="Pfam" id="PF01717"/>
    </source>
</evidence>
<comment type="caution">
    <text evidence="2">The sequence shown here is derived from an EMBL/GenBank/DDBJ whole genome shotgun (WGS) entry which is preliminary data.</text>
</comment>
<dbReference type="CDD" id="cd03311">
    <property type="entry name" value="CIMS_C_terminal_like"/>
    <property type="match status" value="1"/>
</dbReference>
<dbReference type="InterPro" id="IPR002629">
    <property type="entry name" value="Met_Synth_C/arc"/>
</dbReference>
<dbReference type="PANTHER" id="PTHR43844:SF2">
    <property type="entry name" value="SYNTHASE, VITAMIN-B12 INDEPENDENT, PUTATIVE (AFU_ORTHOLOGUE AFUA_3G12060)-RELATED"/>
    <property type="match status" value="1"/>
</dbReference>
<dbReference type="Gene3D" id="3.20.20.210">
    <property type="match status" value="2"/>
</dbReference>
<name>A0A427XY27_9TREE</name>
<keyword evidence="3" id="KW-1185">Reference proteome</keyword>
<proteinExistence type="predicted"/>
<dbReference type="PANTHER" id="PTHR43844">
    <property type="entry name" value="METHIONINE SYNTHASE"/>
    <property type="match status" value="1"/>
</dbReference>
<organism evidence="2 3">
    <name type="scientific">Saitozyma podzolica</name>
    <dbReference type="NCBI Taxonomy" id="1890683"/>
    <lineage>
        <taxon>Eukaryota</taxon>
        <taxon>Fungi</taxon>
        <taxon>Dikarya</taxon>
        <taxon>Basidiomycota</taxon>
        <taxon>Agaricomycotina</taxon>
        <taxon>Tremellomycetes</taxon>
        <taxon>Tremellales</taxon>
        <taxon>Trimorphomycetaceae</taxon>
        <taxon>Saitozyma</taxon>
    </lineage>
</organism>
<gene>
    <name evidence="2" type="ORF">EHS25_005403</name>
</gene>
<dbReference type="Proteomes" id="UP000279259">
    <property type="component" value="Unassembled WGS sequence"/>
</dbReference>
<evidence type="ECO:0000313" key="2">
    <source>
        <dbReference type="EMBL" id="RSH83788.1"/>
    </source>
</evidence>
<protein>
    <recommendedName>
        <fullName evidence="1">Cobalamin-independent methionine synthase MetE C-terminal/archaeal domain-containing protein</fullName>
    </recommendedName>
</protein>
<dbReference type="OrthoDB" id="7772923at2759"/>
<dbReference type="GO" id="GO:0008270">
    <property type="term" value="F:zinc ion binding"/>
    <property type="evidence" value="ECO:0007669"/>
    <property type="project" value="InterPro"/>
</dbReference>
<dbReference type="Pfam" id="PF01717">
    <property type="entry name" value="Meth_synt_2"/>
    <property type="match status" value="1"/>
</dbReference>
<reference evidence="2 3" key="1">
    <citation type="submission" date="2018-11" db="EMBL/GenBank/DDBJ databases">
        <title>Genome sequence of Saitozyma podzolica DSM 27192.</title>
        <authorList>
            <person name="Aliyu H."/>
            <person name="Gorte O."/>
            <person name="Ochsenreither K."/>
        </authorList>
    </citation>
    <scope>NUCLEOTIDE SEQUENCE [LARGE SCALE GENOMIC DNA]</scope>
    <source>
        <strain evidence="2 3">DSM 27192</strain>
    </source>
</reference>
<dbReference type="EMBL" id="RSCD01000023">
    <property type="protein sequence ID" value="RSH83788.1"/>
    <property type="molecule type" value="Genomic_DNA"/>
</dbReference>